<dbReference type="EC" id="4.1.3.27" evidence="16"/>
<feature type="domain" description="Indole-3-glycerol phosphate synthase" evidence="19">
    <location>
        <begin position="270"/>
        <end position="532"/>
    </location>
</feature>
<feature type="compositionally biased region" description="Polar residues" evidence="17">
    <location>
        <begin position="243"/>
        <end position="262"/>
    </location>
</feature>
<evidence type="ECO:0000256" key="15">
    <source>
        <dbReference type="ARBA" id="ARBA00047683"/>
    </source>
</evidence>
<proteinExistence type="inferred from homology"/>
<comment type="catalytic activity">
    <reaction evidence="15 16">
        <text>chorismate + L-glutamine = anthranilate + pyruvate + L-glutamate + H(+)</text>
        <dbReference type="Rhea" id="RHEA:21732"/>
        <dbReference type="ChEBI" id="CHEBI:15361"/>
        <dbReference type="ChEBI" id="CHEBI:15378"/>
        <dbReference type="ChEBI" id="CHEBI:16567"/>
        <dbReference type="ChEBI" id="CHEBI:29748"/>
        <dbReference type="ChEBI" id="CHEBI:29985"/>
        <dbReference type="ChEBI" id="CHEBI:58359"/>
        <dbReference type="EC" id="4.1.3.27"/>
    </reaction>
</comment>
<keyword evidence="9 16" id="KW-0822">Tryptophan biosynthesis</keyword>
<evidence type="ECO:0000313" key="22">
    <source>
        <dbReference type="Proteomes" id="UP001168146"/>
    </source>
</evidence>
<dbReference type="InterPro" id="IPR006221">
    <property type="entry name" value="TrpG/PapA_dom"/>
</dbReference>
<evidence type="ECO:0000256" key="1">
    <source>
        <dbReference type="ARBA" id="ARBA00001164"/>
    </source>
</evidence>
<evidence type="ECO:0000256" key="13">
    <source>
        <dbReference type="ARBA" id="ARBA00023239"/>
    </source>
</evidence>
<dbReference type="NCBIfam" id="NF001377">
    <property type="entry name" value="PRK00278.2-4"/>
    <property type="match status" value="1"/>
</dbReference>
<dbReference type="EC" id="4.1.1.48" evidence="16"/>
<comment type="pathway">
    <text evidence="5 16">Amino-acid biosynthesis; L-tryptophan biosynthesis; L-tryptophan from chorismate: step 4/5.</text>
</comment>
<keyword evidence="12 16" id="KW-0413">Isomerase</keyword>
<evidence type="ECO:0000313" key="21">
    <source>
        <dbReference type="EMBL" id="KAK0328153.1"/>
    </source>
</evidence>
<evidence type="ECO:0000256" key="16">
    <source>
        <dbReference type="PIRNR" id="PIRNR001382"/>
    </source>
</evidence>
<dbReference type="CDD" id="cd00405">
    <property type="entry name" value="PRAI"/>
    <property type="match status" value="1"/>
</dbReference>
<dbReference type="InterPro" id="IPR029062">
    <property type="entry name" value="Class_I_gatase-like"/>
</dbReference>
<feature type="domain" description="Glutamine amidotransferase" evidence="18">
    <location>
        <begin position="28"/>
        <end position="216"/>
    </location>
</feature>
<dbReference type="EMBL" id="JASUXU010000001">
    <property type="protein sequence ID" value="KAK0328153.1"/>
    <property type="molecule type" value="Genomic_DNA"/>
</dbReference>
<dbReference type="Proteomes" id="UP001168146">
    <property type="component" value="Unassembled WGS sequence"/>
</dbReference>
<dbReference type="PROSITE" id="PS51273">
    <property type="entry name" value="GATASE_TYPE_1"/>
    <property type="match status" value="1"/>
</dbReference>
<dbReference type="EC" id="5.3.1.24" evidence="16"/>
<feature type="compositionally biased region" description="Low complexity" evidence="17">
    <location>
        <begin position="595"/>
        <end position="615"/>
    </location>
</feature>
<evidence type="ECO:0000256" key="2">
    <source>
        <dbReference type="ARBA" id="ARBA00001633"/>
    </source>
</evidence>
<dbReference type="CDD" id="cd00331">
    <property type="entry name" value="IGPS"/>
    <property type="match status" value="1"/>
</dbReference>
<evidence type="ECO:0000259" key="18">
    <source>
        <dbReference type="Pfam" id="PF00117"/>
    </source>
</evidence>
<dbReference type="PIRSF" id="PIRSF001382">
    <property type="entry name" value="TrpG-trpC-trpF"/>
    <property type="match status" value="1"/>
</dbReference>
<evidence type="ECO:0000256" key="14">
    <source>
        <dbReference type="ARBA" id="ARBA00023268"/>
    </source>
</evidence>
<comment type="pathway">
    <text evidence="4 16">Amino-acid biosynthesis; L-tryptophan biosynthesis; L-tryptophan from chorismate: step 3/5.</text>
</comment>
<name>A0AAN6G1N9_9PEZI</name>
<evidence type="ECO:0000256" key="7">
    <source>
        <dbReference type="ARBA" id="ARBA00022605"/>
    </source>
</evidence>
<dbReference type="InterPro" id="IPR001468">
    <property type="entry name" value="Indole-3-GlycerolPSynthase_CS"/>
</dbReference>
<reference evidence="21" key="1">
    <citation type="submission" date="2021-12" db="EMBL/GenBank/DDBJ databases">
        <title>Black yeast isolated from Biological Soil Crust.</title>
        <authorList>
            <person name="Kurbessoian T."/>
        </authorList>
    </citation>
    <scope>NUCLEOTIDE SEQUENCE</scope>
    <source>
        <strain evidence="21">CCFEE 5208</strain>
    </source>
</reference>
<dbReference type="Pfam" id="PF00218">
    <property type="entry name" value="IGPS"/>
    <property type="match status" value="1"/>
</dbReference>
<evidence type="ECO:0000259" key="20">
    <source>
        <dbReference type="Pfam" id="PF00697"/>
    </source>
</evidence>
<evidence type="ECO:0000256" key="3">
    <source>
        <dbReference type="ARBA" id="ARBA00003272"/>
    </source>
</evidence>
<dbReference type="GO" id="GO:0005829">
    <property type="term" value="C:cytosol"/>
    <property type="evidence" value="ECO:0007669"/>
    <property type="project" value="TreeGrafter"/>
</dbReference>
<dbReference type="SUPFAM" id="SSF51366">
    <property type="entry name" value="Ribulose-phoshate binding barrel"/>
    <property type="match status" value="2"/>
</dbReference>
<evidence type="ECO:0000256" key="10">
    <source>
        <dbReference type="ARBA" id="ARBA00022962"/>
    </source>
</evidence>
<dbReference type="CDD" id="cd01743">
    <property type="entry name" value="GATase1_Anthranilate_Synthase"/>
    <property type="match status" value="1"/>
</dbReference>
<gene>
    <name evidence="21" type="primary">TRP3_1</name>
    <name evidence="21" type="ORF">LTR82_000081</name>
</gene>
<keyword evidence="7 16" id="KW-0028">Amino-acid biosynthesis</keyword>
<sequence length="795" mass="85174">MPDIDLIDHSPQQPSPVAPIPTASNLILIDNYDSFTWNVYQYLVLEGATVTVYRNDEISLPDLIALNPTQLVVSPGPGHPETDSGISKDAIKHFAGKIPVLGVCMGEQCIFSVFGGTVSQTGEILHGKTSPLRHDGKGMYAGLAQDLPVTRYHSLAGTHPSLPECLEVSSWIAVGEDGGKGVIMGVRHKEFLVEGVQFHPESILTAEGRAMLGNFLRMRGGTWADNERFRKEASKSIVSHWAPSQTNGATTNGAPINGTSTNGEKKGSILDRIYAHRRLAVSAQKLIPSQRPADLQAAYDLDLSPPLVDFAARLKQSPFKLSLMSEIKRASPSKGIISLDVCAARQARTYAEAGASVISVLTEPEWFKGSLEDLRMVRRALEGMPNRPAVLRKEFIFEEYQILEARLAGADTVLLIVKMLDQATLTRLYECSKSLGMEPLVEVQNVEEMEVAVKLGAKVIGVNNRNLTTFDVDMETTTRLMKMVPQDTILCALSGISGPQDVKPYRDNGVGAVLVGEALMRAENTAKFIAELLGGGGEVVERKNEKRKLLVKICGTRSAEAARTAIEAGTDLIGIILVTGRKRCVSTQTALKISSVTHSTTKPSSSSPASSATSAPAPPMPTKATSCFEHTATHLLQHPSRALLVGVFQNQPLDYILEQQRLLDLNIVQLHGSEPLEWATLIPVPVIRSFKPSGSASIGLGTRGYHSMPLLDSGAGGTGEKLAVEGVKEMLGGDGGLRVMLAGGLNPDNVKAVVESLGELGGRVVGVDVSSGVEGLDGEQDLEKIKAFIQAAKGL</sequence>
<dbReference type="InterPro" id="IPR050472">
    <property type="entry name" value="Anth_synth/Amidotransfase"/>
</dbReference>
<keyword evidence="10" id="KW-0315">Glutamine amidotransferase</keyword>
<dbReference type="InterPro" id="IPR011060">
    <property type="entry name" value="RibuloseP-bd_barrel"/>
</dbReference>
<dbReference type="PRINTS" id="PR00097">
    <property type="entry name" value="ANTSNTHASEII"/>
</dbReference>
<dbReference type="PROSITE" id="PS00614">
    <property type="entry name" value="IGPS"/>
    <property type="match status" value="1"/>
</dbReference>
<comment type="catalytic activity">
    <reaction evidence="1 16">
        <text>N-(5-phospho-beta-D-ribosyl)anthranilate = 1-(2-carboxyphenylamino)-1-deoxy-D-ribulose 5-phosphate</text>
        <dbReference type="Rhea" id="RHEA:21540"/>
        <dbReference type="ChEBI" id="CHEBI:18277"/>
        <dbReference type="ChEBI" id="CHEBI:58613"/>
        <dbReference type="EC" id="5.3.1.24"/>
    </reaction>
</comment>
<dbReference type="FunFam" id="3.20.20.70:FF:000136">
    <property type="entry name" value="Multifunctional tryptophan biosynthesis protein"/>
    <property type="match status" value="1"/>
</dbReference>
<evidence type="ECO:0000256" key="8">
    <source>
        <dbReference type="ARBA" id="ARBA00022793"/>
    </source>
</evidence>
<dbReference type="Pfam" id="PF00697">
    <property type="entry name" value="PRAI"/>
    <property type="match status" value="1"/>
</dbReference>
<comment type="catalytic activity">
    <reaction evidence="2 16">
        <text>1-(2-carboxyphenylamino)-1-deoxy-D-ribulose 5-phosphate + H(+) = (1S,2R)-1-C-(indol-3-yl)glycerol 3-phosphate + CO2 + H2O</text>
        <dbReference type="Rhea" id="RHEA:23476"/>
        <dbReference type="ChEBI" id="CHEBI:15377"/>
        <dbReference type="ChEBI" id="CHEBI:15378"/>
        <dbReference type="ChEBI" id="CHEBI:16526"/>
        <dbReference type="ChEBI" id="CHEBI:58613"/>
        <dbReference type="ChEBI" id="CHEBI:58866"/>
        <dbReference type="EC" id="4.1.1.48"/>
    </reaction>
</comment>
<dbReference type="InterPro" id="IPR016302">
    <property type="entry name" value="Anthranilate_synth_II"/>
</dbReference>
<dbReference type="PANTHER" id="PTHR43418:SF4">
    <property type="entry name" value="MULTIFUNCTIONAL TRYPTOPHAN BIOSYNTHESIS PROTEIN"/>
    <property type="match status" value="1"/>
</dbReference>
<dbReference type="InterPro" id="IPR001240">
    <property type="entry name" value="PRAI_dom"/>
</dbReference>
<feature type="domain" description="N-(5'phosphoribosyl) anthranilate isomerase (PRAI)" evidence="20">
    <location>
        <begin position="623"/>
        <end position="791"/>
    </location>
</feature>
<dbReference type="AlphaFoldDB" id="A0AAN6G1N9"/>
<evidence type="ECO:0000256" key="12">
    <source>
        <dbReference type="ARBA" id="ARBA00023235"/>
    </source>
</evidence>
<keyword evidence="11 16" id="KW-0057">Aromatic amino acid biosynthesis</keyword>
<keyword evidence="13 16" id="KW-0456">Lyase</keyword>
<dbReference type="GO" id="GO:0004640">
    <property type="term" value="F:phosphoribosylanthranilate isomerase activity"/>
    <property type="evidence" value="ECO:0007669"/>
    <property type="project" value="UniProtKB-UniRule"/>
</dbReference>
<dbReference type="GO" id="GO:0004049">
    <property type="term" value="F:anthranilate synthase activity"/>
    <property type="evidence" value="ECO:0007669"/>
    <property type="project" value="UniProtKB-UniRule"/>
</dbReference>
<comment type="caution">
    <text evidence="21">The sequence shown here is derived from an EMBL/GenBank/DDBJ whole genome shotgun (WGS) entry which is preliminary data.</text>
</comment>
<dbReference type="Pfam" id="PF00117">
    <property type="entry name" value="GATase"/>
    <property type="match status" value="1"/>
</dbReference>
<comment type="function">
    <text evidence="3 16">Trifunctional enzyme bearing the Gln amidotransferase (GATase) domain of anthranilate synthase, indole-glycerolphosphate synthase, and phosphoribosylanthranilate isomerase activities.</text>
</comment>
<dbReference type="GO" id="GO:0000162">
    <property type="term" value="P:L-tryptophan biosynthetic process"/>
    <property type="evidence" value="ECO:0007669"/>
    <property type="project" value="UniProtKB-UniRule"/>
</dbReference>
<evidence type="ECO:0000259" key="19">
    <source>
        <dbReference type="Pfam" id="PF00218"/>
    </source>
</evidence>
<dbReference type="NCBIfam" id="TIGR00566">
    <property type="entry name" value="trpG_papA"/>
    <property type="match status" value="1"/>
</dbReference>
<protein>
    <recommendedName>
        <fullName evidence="16">Multifunctional tryptophan biosynthesis protein</fullName>
    </recommendedName>
    <domain>
        <recommendedName>
            <fullName evidence="16">Anthranilate synthase component 2</fullName>
            <shortName evidence="16">AS</shortName>
            <ecNumber evidence="16">4.1.3.27</ecNumber>
        </recommendedName>
        <alternativeName>
            <fullName evidence="16">Anthranilate synthase, glutamine amidotransferase component</fullName>
        </alternativeName>
    </domain>
    <domain>
        <recommendedName>
            <fullName evidence="16">Indole-3-glycerol phosphate synthase</fullName>
            <shortName evidence="16">IGPS</shortName>
            <ecNumber evidence="16">4.1.1.48</ecNumber>
        </recommendedName>
    </domain>
    <domain>
        <recommendedName>
            <fullName evidence="16">N-(5'-phosphoribosyl)anthranilate isomerase</fullName>
            <shortName evidence="16">PRAI</shortName>
            <ecNumber evidence="16">5.3.1.24</ecNumber>
        </recommendedName>
    </domain>
</protein>
<feature type="region of interest" description="Disordered" evidence="17">
    <location>
        <begin position="243"/>
        <end position="264"/>
    </location>
</feature>
<dbReference type="PRINTS" id="PR00096">
    <property type="entry name" value="GATASE"/>
</dbReference>
<evidence type="ECO:0000256" key="17">
    <source>
        <dbReference type="SAM" id="MobiDB-lite"/>
    </source>
</evidence>
<dbReference type="PANTHER" id="PTHR43418">
    <property type="entry name" value="MULTIFUNCTIONAL TRYPTOPHAN BIOSYNTHESIS PROTEIN-RELATED"/>
    <property type="match status" value="1"/>
</dbReference>
<dbReference type="GO" id="GO:0004425">
    <property type="term" value="F:indole-3-glycerol-phosphate synthase activity"/>
    <property type="evidence" value="ECO:0007669"/>
    <property type="project" value="UniProtKB-UniRule"/>
</dbReference>
<dbReference type="SUPFAM" id="SSF52317">
    <property type="entry name" value="Class I glutamine amidotransferase-like"/>
    <property type="match status" value="1"/>
</dbReference>
<evidence type="ECO:0000256" key="9">
    <source>
        <dbReference type="ARBA" id="ARBA00022822"/>
    </source>
</evidence>
<accession>A0AAN6G1N9</accession>
<dbReference type="InterPro" id="IPR013785">
    <property type="entry name" value="Aldolase_TIM"/>
</dbReference>
<dbReference type="Gene3D" id="3.40.50.880">
    <property type="match status" value="1"/>
</dbReference>
<feature type="region of interest" description="Disordered" evidence="17">
    <location>
        <begin position="595"/>
        <end position="625"/>
    </location>
</feature>
<evidence type="ECO:0000256" key="11">
    <source>
        <dbReference type="ARBA" id="ARBA00023141"/>
    </source>
</evidence>
<dbReference type="HAMAP" id="MF_00135">
    <property type="entry name" value="PRAI"/>
    <property type="match status" value="1"/>
</dbReference>
<evidence type="ECO:0000256" key="5">
    <source>
        <dbReference type="ARBA" id="ARBA00004696"/>
    </source>
</evidence>
<evidence type="ECO:0000256" key="6">
    <source>
        <dbReference type="ARBA" id="ARBA00004873"/>
    </source>
</evidence>
<dbReference type="FunFam" id="3.40.50.880:FF:000031">
    <property type="entry name" value="Multifunctional tryptophan biosynthesis protein"/>
    <property type="match status" value="1"/>
</dbReference>
<dbReference type="InterPro" id="IPR017926">
    <property type="entry name" value="GATASE"/>
</dbReference>
<comment type="pathway">
    <text evidence="6 16">Amino-acid biosynthesis; L-tryptophan biosynthesis; L-tryptophan from chorismate: step 1/5.</text>
</comment>
<keyword evidence="14" id="KW-0511">Multifunctional enzyme</keyword>
<organism evidence="21 22">
    <name type="scientific">Friedmanniomyces endolithicus</name>
    <dbReference type="NCBI Taxonomy" id="329885"/>
    <lineage>
        <taxon>Eukaryota</taxon>
        <taxon>Fungi</taxon>
        <taxon>Dikarya</taxon>
        <taxon>Ascomycota</taxon>
        <taxon>Pezizomycotina</taxon>
        <taxon>Dothideomycetes</taxon>
        <taxon>Dothideomycetidae</taxon>
        <taxon>Mycosphaerellales</taxon>
        <taxon>Teratosphaeriaceae</taxon>
        <taxon>Friedmanniomyces</taxon>
    </lineage>
</organism>
<evidence type="ECO:0000256" key="4">
    <source>
        <dbReference type="ARBA" id="ARBA00004664"/>
    </source>
</evidence>
<dbReference type="InterPro" id="IPR013798">
    <property type="entry name" value="Indole-3-glycerol_P_synth_dom"/>
</dbReference>
<keyword evidence="8 16" id="KW-0210">Decarboxylase</keyword>
<dbReference type="Gene3D" id="3.20.20.70">
    <property type="entry name" value="Aldolase class I"/>
    <property type="match status" value="2"/>
</dbReference>